<proteinExistence type="predicted"/>
<accession>A0A6V7NFB2</accession>
<gene>
    <name evidence="2" type="ORF">CB5_LOCUS408</name>
</gene>
<dbReference type="EMBL" id="LR862129">
    <property type="protein sequence ID" value="CAD1817197.1"/>
    <property type="molecule type" value="Genomic_DNA"/>
</dbReference>
<keyword evidence="1" id="KW-1133">Transmembrane helix</keyword>
<sequence length="208" mass="22305">MDQSGQLNGLDKFNSAFQQVGRERNEFQRCWNGFDIVRREVEPKRSEKQHSGAIVPVSQDMGIETPIPLSMKLRDFNYVFRRIVSAAQQPHLSIPETEAGKNRKQYRRLVNHSLMFISVGAAAAVVGVAAYRARKSVAAAASTYQAKKWAAGAVVQTKAVATAGVQAEDGAAGAVQSEKGRAAATPAVEGQPAPQIVFASARLAAGVL</sequence>
<evidence type="ECO:0000313" key="2">
    <source>
        <dbReference type="EMBL" id="CAD1817197.1"/>
    </source>
</evidence>
<evidence type="ECO:0000256" key="1">
    <source>
        <dbReference type="SAM" id="Phobius"/>
    </source>
</evidence>
<protein>
    <submittedName>
        <fullName evidence="2">Uncharacterized protein</fullName>
    </submittedName>
</protein>
<feature type="transmembrane region" description="Helical" evidence="1">
    <location>
        <begin position="109"/>
        <end position="131"/>
    </location>
</feature>
<dbReference type="AlphaFoldDB" id="A0A6V7NFB2"/>
<name>A0A6V7NFB2_ANACO</name>
<reference evidence="2" key="1">
    <citation type="submission" date="2020-07" db="EMBL/GenBank/DDBJ databases">
        <authorList>
            <person name="Lin J."/>
        </authorList>
    </citation>
    <scope>NUCLEOTIDE SEQUENCE</scope>
</reference>
<keyword evidence="1" id="KW-0472">Membrane</keyword>
<keyword evidence="1" id="KW-0812">Transmembrane</keyword>
<organism evidence="2">
    <name type="scientific">Ananas comosus var. bracteatus</name>
    <name type="common">red pineapple</name>
    <dbReference type="NCBI Taxonomy" id="296719"/>
    <lineage>
        <taxon>Eukaryota</taxon>
        <taxon>Viridiplantae</taxon>
        <taxon>Streptophyta</taxon>
        <taxon>Embryophyta</taxon>
        <taxon>Tracheophyta</taxon>
        <taxon>Spermatophyta</taxon>
        <taxon>Magnoliopsida</taxon>
        <taxon>Liliopsida</taxon>
        <taxon>Poales</taxon>
        <taxon>Bromeliaceae</taxon>
        <taxon>Bromelioideae</taxon>
        <taxon>Ananas</taxon>
    </lineage>
</organism>